<evidence type="ECO:0000256" key="1">
    <source>
        <dbReference type="ARBA" id="ARBA00000085"/>
    </source>
</evidence>
<dbReference type="AlphaFoldDB" id="B3JHN0"/>
<comment type="catalytic activity">
    <reaction evidence="1">
        <text>ATP + protein L-histidine = ADP + protein N-phospho-L-histidine.</text>
        <dbReference type="EC" id="2.7.13.3"/>
    </reaction>
</comment>
<evidence type="ECO:0000256" key="4">
    <source>
        <dbReference type="ARBA" id="ARBA00022777"/>
    </source>
</evidence>
<dbReference type="InterPro" id="IPR036890">
    <property type="entry name" value="HATPase_C_sf"/>
</dbReference>
<dbReference type="OrthoDB" id="9808898at2"/>
<evidence type="ECO:0000259" key="5">
    <source>
        <dbReference type="PROSITE" id="PS50109"/>
    </source>
</evidence>
<dbReference type="PANTHER" id="PTHR43047:SF72">
    <property type="entry name" value="OSMOSENSING HISTIDINE PROTEIN KINASE SLN1"/>
    <property type="match status" value="1"/>
</dbReference>
<name>B3JHN0_9BACT</name>
<proteinExistence type="predicted"/>
<dbReference type="InterPro" id="IPR036097">
    <property type="entry name" value="HisK_dim/P_sf"/>
</dbReference>
<dbReference type="GO" id="GO:0000155">
    <property type="term" value="F:phosphorelay sensor kinase activity"/>
    <property type="evidence" value="ECO:0007669"/>
    <property type="project" value="InterPro"/>
</dbReference>
<dbReference type="Gene3D" id="3.30.565.10">
    <property type="entry name" value="Histidine kinase-like ATPase, C-terminal domain"/>
    <property type="match status" value="1"/>
</dbReference>
<dbReference type="Pfam" id="PF02518">
    <property type="entry name" value="HATPase_c"/>
    <property type="match status" value="1"/>
</dbReference>
<keyword evidence="3" id="KW-0808">Transferase</keyword>
<dbReference type="EMBL" id="ABIY02000075">
    <property type="protein sequence ID" value="EDV01547.1"/>
    <property type="molecule type" value="Genomic_DNA"/>
</dbReference>
<dbReference type="SMART" id="SM00387">
    <property type="entry name" value="HATPase_c"/>
    <property type="match status" value="1"/>
</dbReference>
<dbReference type="CDD" id="cd00075">
    <property type="entry name" value="HATPase"/>
    <property type="match status" value="1"/>
</dbReference>
<dbReference type="eggNOG" id="COG2205">
    <property type="taxonomic scope" value="Bacteria"/>
</dbReference>
<dbReference type="SUPFAM" id="SSF47384">
    <property type="entry name" value="Homodimeric domain of signal transducing histidine kinase"/>
    <property type="match status" value="1"/>
</dbReference>
<dbReference type="GO" id="GO:0009927">
    <property type="term" value="F:histidine phosphotransfer kinase activity"/>
    <property type="evidence" value="ECO:0007669"/>
    <property type="project" value="TreeGrafter"/>
</dbReference>
<dbReference type="InterPro" id="IPR003594">
    <property type="entry name" value="HATPase_dom"/>
</dbReference>
<dbReference type="GO" id="GO:0005886">
    <property type="term" value="C:plasma membrane"/>
    <property type="evidence" value="ECO:0007669"/>
    <property type="project" value="TreeGrafter"/>
</dbReference>
<dbReference type="PROSITE" id="PS50109">
    <property type="entry name" value="HIS_KIN"/>
    <property type="match status" value="1"/>
</dbReference>
<comment type="caution">
    <text evidence="6">The sequence shown here is derived from an EMBL/GenBank/DDBJ whole genome shotgun (WGS) entry which is preliminary data.</text>
</comment>
<dbReference type="SUPFAM" id="SSF55874">
    <property type="entry name" value="ATPase domain of HSP90 chaperone/DNA topoisomerase II/histidine kinase"/>
    <property type="match status" value="1"/>
</dbReference>
<evidence type="ECO:0000256" key="2">
    <source>
        <dbReference type="ARBA" id="ARBA00012438"/>
    </source>
</evidence>
<dbReference type="InterPro" id="IPR005467">
    <property type="entry name" value="His_kinase_dom"/>
</dbReference>
<gene>
    <name evidence="6" type="ORF">BACCOP_01392</name>
</gene>
<dbReference type="HOGENOM" id="CLU_000445_89_3_10"/>
<dbReference type="STRING" id="470145.BACCOP_01392"/>
<evidence type="ECO:0000313" key="6">
    <source>
        <dbReference type="EMBL" id="EDV01547.1"/>
    </source>
</evidence>
<organism evidence="6 7">
    <name type="scientific">Phocaeicola coprocola DSM 17136</name>
    <dbReference type="NCBI Taxonomy" id="470145"/>
    <lineage>
        <taxon>Bacteria</taxon>
        <taxon>Pseudomonadati</taxon>
        <taxon>Bacteroidota</taxon>
        <taxon>Bacteroidia</taxon>
        <taxon>Bacteroidales</taxon>
        <taxon>Bacteroidaceae</taxon>
        <taxon>Phocaeicola</taxon>
    </lineage>
</organism>
<dbReference type="Proteomes" id="UP000003146">
    <property type="component" value="Unassembled WGS sequence"/>
</dbReference>
<dbReference type="EC" id="2.7.13.3" evidence="2"/>
<dbReference type="PANTHER" id="PTHR43047">
    <property type="entry name" value="TWO-COMPONENT HISTIDINE PROTEIN KINASE"/>
    <property type="match status" value="1"/>
</dbReference>
<sequence>MVQPLSTIMMVQDMFKSGRLDTRPEIKNKYMSIAKRATEHLFTLINKIVTISKLENYKLEMNRTEVEPTPIIEKLTEKFKSNVQKPVNFIISLQTKTAYADNDYLGKVISNLIDNAIKYSKESVEINITSEESECYTILKVCDNGLGISEADQKVILQKYERATAAKRSCKNGASGFGLGLNFVDQVIKAHEG</sequence>
<feature type="domain" description="Histidine kinase" evidence="5">
    <location>
        <begin position="1"/>
        <end position="193"/>
    </location>
</feature>
<dbReference type="PRINTS" id="PR00344">
    <property type="entry name" value="BCTRLSENSOR"/>
</dbReference>
<keyword evidence="4 6" id="KW-0418">Kinase</keyword>
<dbReference type="Gene3D" id="1.10.287.130">
    <property type="match status" value="1"/>
</dbReference>
<reference evidence="6 7" key="1">
    <citation type="submission" date="2008-04" db="EMBL/GenBank/DDBJ databases">
        <title>Draft genome sequence of Bacteroides coprocola (DSM 17136).</title>
        <authorList>
            <person name="Sudarsanam P."/>
            <person name="Ley R."/>
            <person name="Guruge J."/>
            <person name="Turnbaugh P.J."/>
            <person name="Mahowald M."/>
            <person name="Liep D."/>
            <person name="Gordon J."/>
        </authorList>
    </citation>
    <scope>NUCLEOTIDE SEQUENCE [LARGE SCALE GENOMIC DNA]</scope>
    <source>
        <strain evidence="6 7">DSM 17136</strain>
    </source>
</reference>
<reference evidence="6 7" key="2">
    <citation type="submission" date="2008-04" db="EMBL/GenBank/DDBJ databases">
        <authorList>
            <person name="Fulton L."/>
            <person name="Clifton S."/>
            <person name="Fulton B."/>
            <person name="Xu J."/>
            <person name="Minx P."/>
            <person name="Pepin K.H."/>
            <person name="Johnson M."/>
            <person name="Thiruvilangam P."/>
            <person name="Bhonagiri V."/>
            <person name="Nash W.E."/>
            <person name="Mardis E.R."/>
            <person name="Wilson R.K."/>
        </authorList>
    </citation>
    <scope>NUCLEOTIDE SEQUENCE [LARGE SCALE GENOMIC DNA]</scope>
    <source>
        <strain evidence="6 7">DSM 17136</strain>
    </source>
</reference>
<evidence type="ECO:0000313" key="7">
    <source>
        <dbReference type="Proteomes" id="UP000003146"/>
    </source>
</evidence>
<dbReference type="InterPro" id="IPR004358">
    <property type="entry name" value="Sig_transdc_His_kin-like_C"/>
</dbReference>
<evidence type="ECO:0000256" key="3">
    <source>
        <dbReference type="ARBA" id="ARBA00022679"/>
    </source>
</evidence>
<protein>
    <recommendedName>
        <fullName evidence="2">histidine kinase</fullName>
        <ecNumber evidence="2">2.7.13.3</ecNumber>
    </recommendedName>
</protein>
<accession>B3JHN0</accession>